<proteinExistence type="predicted"/>
<reference evidence="1" key="1">
    <citation type="journal article" date="2020" name="New Phytol.">
        <title>Comparative genomics reveals dynamic genome evolution in host specialist ectomycorrhizal fungi.</title>
        <authorList>
            <person name="Lofgren L.A."/>
            <person name="Nguyen N.H."/>
            <person name="Vilgalys R."/>
            <person name="Ruytinx J."/>
            <person name="Liao H.L."/>
            <person name="Branco S."/>
            <person name="Kuo A."/>
            <person name="LaButti K."/>
            <person name="Lipzen A."/>
            <person name="Andreopoulos W."/>
            <person name="Pangilinan J."/>
            <person name="Riley R."/>
            <person name="Hundley H."/>
            <person name="Na H."/>
            <person name="Barry K."/>
            <person name="Grigoriev I.V."/>
            <person name="Stajich J.E."/>
            <person name="Kennedy P.G."/>
        </authorList>
    </citation>
    <scope>NUCLEOTIDE SEQUENCE</scope>
    <source>
        <strain evidence="1">FC423</strain>
    </source>
</reference>
<protein>
    <submittedName>
        <fullName evidence="1">Uncharacterized protein</fullName>
    </submittedName>
</protein>
<comment type="caution">
    <text evidence="1">The sequence shown here is derived from an EMBL/GenBank/DDBJ whole genome shotgun (WGS) entry which is preliminary data.</text>
</comment>
<accession>A0A9P7JSL4</accession>
<dbReference type="OrthoDB" id="3169660at2759"/>
<evidence type="ECO:0000313" key="1">
    <source>
        <dbReference type="EMBL" id="KAG2104654.1"/>
    </source>
</evidence>
<name>A0A9P7JSL4_9AGAM</name>
<keyword evidence="2" id="KW-1185">Reference proteome</keyword>
<dbReference type="GeneID" id="64703992"/>
<dbReference type="AlphaFoldDB" id="A0A9P7JSL4"/>
<dbReference type="EMBL" id="JABBWM010000040">
    <property type="protein sequence ID" value="KAG2104654.1"/>
    <property type="molecule type" value="Genomic_DNA"/>
</dbReference>
<organism evidence="1 2">
    <name type="scientific">Suillus discolor</name>
    <dbReference type="NCBI Taxonomy" id="1912936"/>
    <lineage>
        <taxon>Eukaryota</taxon>
        <taxon>Fungi</taxon>
        <taxon>Dikarya</taxon>
        <taxon>Basidiomycota</taxon>
        <taxon>Agaricomycotina</taxon>
        <taxon>Agaricomycetes</taxon>
        <taxon>Agaricomycetidae</taxon>
        <taxon>Boletales</taxon>
        <taxon>Suillineae</taxon>
        <taxon>Suillaceae</taxon>
        <taxon>Suillus</taxon>
    </lineage>
</organism>
<sequence length="182" mass="20908">MPGVLTNIATVYPDVQSQDMDDATFKPLFFTIKFSGTLPKHLIEQNIPVEISVSIAEEYGCFTMPFVKAISSMDRWQSDTESMLNSSDSNFSGIIECIPPPDEIPIPFLPLPSMFNHTNQDDWAKLSKEIEGWLVELDTELSQWMWGRDTFWLTFIAAYPFFPRGTWPMWDPRIPLEGTFIE</sequence>
<dbReference type="Proteomes" id="UP000823399">
    <property type="component" value="Unassembled WGS sequence"/>
</dbReference>
<dbReference type="RefSeq" id="XP_041290953.1">
    <property type="nucleotide sequence ID" value="XM_041441733.1"/>
</dbReference>
<gene>
    <name evidence="1" type="ORF">F5147DRAFT_775476</name>
</gene>
<evidence type="ECO:0000313" key="2">
    <source>
        <dbReference type="Proteomes" id="UP000823399"/>
    </source>
</evidence>